<feature type="transmembrane region" description="Helical" evidence="1">
    <location>
        <begin position="88"/>
        <end position="106"/>
    </location>
</feature>
<evidence type="ECO:0000313" key="2">
    <source>
        <dbReference type="EMBL" id="WYY07325.1"/>
    </source>
</evidence>
<evidence type="ECO:0000313" key="3">
    <source>
        <dbReference type="Proteomes" id="UP001479933"/>
    </source>
</evidence>
<accession>A0ABZ2U0X3</accession>
<dbReference type="RefSeq" id="WP_157086081.1">
    <property type="nucleotide sequence ID" value="NZ_CP136137.1"/>
</dbReference>
<feature type="transmembrane region" description="Helical" evidence="1">
    <location>
        <begin position="53"/>
        <end position="76"/>
    </location>
</feature>
<keyword evidence="1" id="KW-0472">Membrane</keyword>
<dbReference type="EMBL" id="CP136137">
    <property type="protein sequence ID" value="WYY07325.1"/>
    <property type="molecule type" value="Genomic_DNA"/>
</dbReference>
<gene>
    <name evidence="2" type="ORF">RVF87_20415</name>
</gene>
<keyword evidence="1" id="KW-0812">Transmembrane</keyword>
<evidence type="ECO:0000256" key="1">
    <source>
        <dbReference type="SAM" id="Phobius"/>
    </source>
</evidence>
<keyword evidence="1" id="KW-1133">Transmembrane helix</keyword>
<keyword evidence="3" id="KW-1185">Reference proteome</keyword>
<proteinExistence type="predicted"/>
<protein>
    <submittedName>
        <fullName evidence="2">Uncharacterized protein</fullName>
    </submittedName>
</protein>
<reference evidence="2 3" key="1">
    <citation type="journal article" date="2023" name="Virus Evol.">
        <title>Computational host range prediction-The good, the bad, and the ugly.</title>
        <authorList>
            <person name="Howell A.A."/>
            <person name="Versoza C.J."/>
            <person name="Pfeifer S.P."/>
        </authorList>
    </citation>
    <scope>NUCLEOTIDE SEQUENCE [LARGE SCALE GENOMIC DNA]</scope>
    <source>
        <strain evidence="2 3">1610/1b</strain>
    </source>
</reference>
<sequence>MSGHWPGDPAAAWADAVRSSDRYDRLTAPPRIDSADAASLADWNEDRHSLRSLLPMFAIVSAAAGVVLISGLLLGILPLSGPDATKEVVQWVSGISLLITSAVLAAREVVTRRRTESPQTIPVQIVLCQLHPTRFEIHDGDGYRETCIAIGAGIPDAQAARVFTAFQVWLGRLYEDHDAESRARNELWRPSGANVFTSEEIFGPQAAGGYLVRRPALAADGWGALITRRRPATLAGQLRFADVLQWTGNGWRP</sequence>
<organism evidence="2 3">
    <name type="scientific">Gordonia hydrophobica</name>
    <dbReference type="NCBI Taxonomy" id="40516"/>
    <lineage>
        <taxon>Bacteria</taxon>
        <taxon>Bacillati</taxon>
        <taxon>Actinomycetota</taxon>
        <taxon>Actinomycetes</taxon>
        <taxon>Mycobacteriales</taxon>
        <taxon>Gordoniaceae</taxon>
        <taxon>Gordonia</taxon>
    </lineage>
</organism>
<name>A0ABZ2U0X3_9ACTN</name>
<dbReference type="Proteomes" id="UP001479933">
    <property type="component" value="Chromosome"/>
</dbReference>